<evidence type="ECO:0000313" key="3">
    <source>
        <dbReference type="EMBL" id="KAL0445305.1"/>
    </source>
</evidence>
<dbReference type="AlphaFoldDB" id="A0AAW2WZ29"/>
<comment type="caution">
    <text evidence="3">The sequence shown here is derived from an EMBL/GenBank/DDBJ whole genome shotgun (WGS) entry which is preliminary data.</text>
</comment>
<name>A0AAW2WZ29_9LAMI</name>
<reference evidence="3" key="2">
    <citation type="journal article" date="2024" name="Plant">
        <title>Genomic evolution and insights into agronomic trait innovations of Sesamum species.</title>
        <authorList>
            <person name="Miao H."/>
            <person name="Wang L."/>
            <person name="Qu L."/>
            <person name="Liu H."/>
            <person name="Sun Y."/>
            <person name="Le M."/>
            <person name="Wang Q."/>
            <person name="Wei S."/>
            <person name="Zheng Y."/>
            <person name="Lin W."/>
            <person name="Duan Y."/>
            <person name="Cao H."/>
            <person name="Xiong S."/>
            <person name="Wang X."/>
            <person name="Wei L."/>
            <person name="Li C."/>
            <person name="Ma Q."/>
            <person name="Ju M."/>
            <person name="Zhao R."/>
            <person name="Li G."/>
            <person name="Mu C."/>
            <person name="Tian Q."/>
            <person name="Mei H."/>
            <person name="Zhang T."/>
            <person name="Gao T."/>
            <person name="Zhang H."/>
        </authorList>
    </citation>
    <scope>NUCLEOTIDE SEQUENCE</scope>
    <source>
        <strain evidence="3">KEN1</strain>
    </source>
</reference>
<protein>
    <recommendedName>
        <fullName evidence="2">DUF4216 domain-containing protein</fullName>
    </recommendedName>
</protein>
<organism evidence="3">
    <name type="scientific">Sesamum latifolium</name>
    <dbReference type="NCBI Taxonomy" id="2727402"/>
    <lineage>
        <taxon>Eukaryota</taxon>
        <taxon>Viridiplantae</taxon>
        <taxon>Streptophyta</taxon>
        <taxon>Embryophyta</taxon>
        <taxon>Tracheophyta</taxon>
        <taxon>Spermatophyta</taxon>
        <taxon>Magnoliopsida</taxon>
        <taxon>eudicotyledons</taxon>
        <taxon>Gunneridae</taxon>
        <taxon>Pentapetalae</taxon>
        <taxon>asterids</taxon>
        <taxon>lamiids</taxon>
        <taxon>Lamiales</taxon>
        <taxon>Pedaliaceae</taxon>
        <taxon>Sesamum</taxon>
    </lineage>
</organism>
<dbReference type="EMBL" id="JACGWN010000007">
    <property type="protein sequence ID" value="KAL0445305.1"/>
    <property type="molecule type" value="Genomic_DNA"/>
</dbReference>
<sequence length="261" mass="30815">MYFELHVLCKRNMPRRNDDLAMNDTRIDMYVNMSFLNELYEKYHPEDPIIEELVATQVKDWFKRCVKIDLPYTDNELLKLNYWGPIVEVTTFPCYFVNGYNFDIETDSVGRLTMNCVRGMKVHPRHHLVDVNFKKVYQKNEPFILAQQVVQVYYTEYPSLKMDKVDWMVVCKTKARRVIDNFRWTEVAFQDDEAIPTPQVLTDNHNYELHDPIGIQLVVDLSIANKQGAGTSRAANGESDDEDDEDSFDKNYETEEYNNYD</sequence>
<accession>A0AAW2WZ29</accession>
<evidence type="ECO:0000259" key="2">
    <source>
        <dbReference type="Pfam" id="PF13952"/>
    </source>
</evidence>
<feature type="domain" description="DUF4216" evidence="2">
    <location>
        <begin position="118"/>
        <end position="170"/>
    </location>
</feature>
<dbReference type="Pfam" id="PF13952">
    <property type="entry name" value="DUF4216"/>
    <property type="match status" value="1"/>
</dbReference>
<evidence type="ECO:0000256" key="1">
    <source>
        <dbReference type="SAM" id="MobiDB-lite"/>
    </source>
</evidence>
<feature type="region of interest" description="Disordered" evidence="1">
    <location>
        <begin position="229"/>
        <end position="261"/>
    </location>
</feature>
<gene>
    <name evidence="3" type="ORF">Slati_2253200</name>
</gene>
<reference evidence="3" key="1">
    <citation type="submission" date="2020-06" db="EMBL/GenBank/DDBJ databases">
        <authorList>
            <person name="Li T."/>
            <person name="Hu X."/>
            <person name="Zhang T."/>
            <person name="Song X."/>
            <person name="Zhang H."/>
            <person name="Dai N."/>
            <person name="Sheng W."/>
            <person name="Hou X."/>
            <person name="Wei L."/>
        </authorList>
    </citation>
    <scope>NUCLEOTIDE SEQUENCE</scope>
    <source>
        <strain evidence="3">KEN1</strain>
        <tissue evidence="3">Leaf</tissue>
    </source>
</reference>
<proteinExistence type="predicted"/>
<dbReference type="PANTHER" id="PTHR48258">
    <property type="entry name" value="DUF4218 DOMAIN-CONTAINING PROTEIN-RELATED"/>
    <property type="match status" value="1"/>
</dbReference>
<dbReference type="PANTHER" id="PTHR48258:SF3">
    <property type="entry name" value="FK506-BINDING PROTEIN 4-LIKE ISOFORM X1"/>
    <property type="match status" value="1"/>
</dbReference>
<dbReference type="InterPro" id="IPR025312">
    <property type="entry name" value="DUF4216"/>
</dbReference>
<feature type="compositionally biased region" description="Acidic residues" evidence="1">
    <location>
        <begin position="238"/>
        <end position="247"/>
    </location>
</feature>